<proteinExistence type="predicted"/>
<organism evidence="1 2">
    <name type="scientific">Littorina saxatilis</name>
    <dbReference type="NCBI Taxonomy" id="31220"/>
    <lineage>
        <taxon>Eukaryota</taxon>
        <taxon>Metazoa</taxon>
        <taxon>Spiralia</taxon>
        <taxon>Lophotrochozoa</taxon>
        <taxon>Mollusca</taxon>
        <taxon>Gastropoda</taxon>
        <taxon>Caenogastropoda</taxon>
        <taxon>Littorinimorpha</taxon>
        <taxon>Littorinoidea</taxon>
        <taxon>Littorinidae</taxon>
        <taxon>Littorina</taxon>
    </lineage>
</organism>
<dbReference type="AlphaFoldDB" id="A0AAN9G6H8"/>
<protein>
    <submittedName>
        <fullName evidence="1">Uncharacterized protein</fullName>
    </submittedName>
</protein>
<gene>
    <name evidence="1" type="ORF">V1264_005788</name>
</gene>
<reference evidence="1 2" key="1">
    <citation type="submission" date="2024-02" db="EMBL/GenBank/DDBJ databases">
        <title>Chromosome-scale genome assembly of the rough periwinkle Littorina saxatilis.</title>
        <authorList>
            <person name="De Jode A."/>
            <person name="Faria R."/>
            <person name="Formenti G."/>
            <person name="Sims Y."/>
            <person name="Smith T.P."/>
            <person name="Tracey A."/>
            <person name="Wood J.M.D."/>
            <person name="Zagrodzka Z.B."/>
            <person name="Johannesson K."/>
            <person name="Butlin R.K."/>
            <person name="Leder E.H."/>
        </authorList>
    </citation>
    <scope>NUCLEOTIDE SEQUENCE [LARGE SCALE GENOMIC DNA]</scope>
    <source>
        <strain evidence="1">Snail1</strain>
        <tissue evidence="1">Muscle</tissue>
    </source>
</reference>
<evidence type="ECO:0000313" key="2">
    <source>
        <dbReference type="Proteomes" id="UP001374579"/>
    </source>
</evidence>
<accession>A0AAN9G6H8</accession>
<sequence length="68" mass="7947">MLDCTFAYVERLMLRVVDLTYNNTTQEMERYIQEQRGAQPLPPPLCADFEKPNKVEAVAAFKSRFSKF</sequence>
<name>A0AAN9G6H8_9CAEN</name>
<dbReference type="Proteomes" id="UP001374579">
    <property type="component" value="Unassembled WGS sequence"/>
</dbReference>
<evidence type="ECO:0000313" key="1">
    <source>
        <dbReference type="EMBL" id="KAK7096499.1"/>
    </source>
</evidence>
<dbReference type="EMBL" id="JBAMIC010000014">
    <property type="protein sequence ID" value="KAK7096499.1"/>
    <property type="molecule type" value="Genomic_DNA"/>
</dbReference>
<keyword evidence="2" id="KW-1185">Reference proteome</keyword>
<comment type="caution">
    <text evidence="1">The sequence shown here is derived from an EMBL/GenBank/DDBJ whole genome shotgun (WGS) entry which is preliminary data.</text>
</comment>